<dbReference type="InterPro" id="IPR001841">
    <property type="entry name" value="Znf_RING"/>
</dbReference>
<protein>
    <recommendedName>
        <fullName evidence="6">RING-type domain-containing protein</fullName>
    </recommendedName>
</protein>
<evidence type="ECO:0000256" key="5">
    <source>
        <dbReference type="SAM" id="MobiDB-lite"/>
    </source>
</evidence>
<gene>
    <name evidence="7" type="primary">NDAI0E00440</name>
    <name evidence="7" type="ordered locus">NDAI_0E00440</name>
</gene>
<evidence type="ECO:0000256" key="1">
    <source>
        <dbReference type="ARBA" id="ARBA00022723"/>
    </source>
</evidence>
<dbReference type="AlphaFoldDB" id="G0WAU0"/>
<feature type="compositionally biased region" description="Acidic residues" evidence="5">
    <location>
        <begin position="266"/>
        <end position="278"/>
    </location>
</feature>
<evidence type="ECO:0000256" key="3">
    <source>
        <dbReference type="ARBA" id="ARBA00022833"/>
    </source>
</evidence>
<dbReference type="EMBL" id="HE580271">
    <property type="protein sequence ID" value="CCD24860.1"/>
    <property type="molecule type" value="Genomic_DNA"/>
</dbReference>
<feature type="domain" description="RING-type" evidence="6">
    <location>
        <begin position="30"/>
        <end position="71"/>
    </location>
</feature>
<dbReference type="SMART" id="SM00184">
    <property type="entry name" value="RING"/>
    <property type="match status" value="1"/>
</dbReference>
<evidence type="ECO:0000313" key="8">
    <source>
        <dbReference type="Proteomes" id="UP000000689"/>
    </source>
</evidence>
<accession>G0WAU0</accession>
<feature type="compositionally biased region" description="Basic and acidic residues" evidence="5">
    <location>
        <begin position="279"/>
        <end position="290"/>
    </location>
</feature>
<dbReference type="GO" id="GO:0004842">
    <property type="term" value="F:ubiquitin-protein transferase activity"/>
    <property type="evidence" value="ECO:0007669"/>
    <property type="project" value="EnsemblFungi"/>
</dbReference>
<proteinExistence type="predicted"/>
<dbReference type="Pfam" id="PF00097">
    <property type="entry name" value="zf-C3HC4"/>
    <property type="match status" value="1"/>
</dbReference>
<dbReference type="CDD" id="cd16568">
    <property type="entry name" value="RING-HC_ScPSH1-like"/>
    <property type="match status" value="1"/>
</dbReference>
<evidence type="ECO:0000256" key="2">
    <source>
        <dbReference type="ARBA" id="ARBA00022771"/>
    </source>
</evidence>
<dbReference type="OMA" id="NSEMTDY"/>
<feature type="region of interest" description="Disordered" evidence="5">
    <location>
        <begin position="224"/>
        <end position="416"/>
    </location>
</feature>
<sequence>MSDKLSVYLVARSSKVKNKILLRLLESLNCSICHDYMFVPMMTPCGHNFCYGCLNNWITGGSKDLNCPQCRSTINEAPRLNLILRETLDSIIEFLNEKKKVSRDAQFKKIMESKSMELSKYKKDLDKDNLFESFFKNSAMAVVDEDDDEGIPRCSNCHWEIDPDDLEDNDNVCPHCNMRIRNSVQNISNRNSEVTNLRTNDAIIVGLDDDEYSSDEIQQIHDDLVRHPNADSPEIYSDSDLESDSNEDEESLIPRKQSNKHRDNFYDDEASEDYDEEDNHTKINRNEDRISINSAEDSEDDSDLDGFIEHDDDALRDDGGIVVNEAGHISSNDEEEQNSDYYEHNDDEGFVSGDSLNDESDESDHLEEHDDEDDEDDDEDDEDEDDGDDDDDDRDEERSRKRQRRSRVVLDGSDDE</sequence>
<dbReference type="PROSITE" id="PS00518">
    <property type="entry name" value="ZF_RING_1"/>
    <property type="match status" value="1"/>
</dbReference>
<dbReference type="KEGG" id="ndi:NDAI_0E00440"/>
<dbReference type="InterPro" id="IPR017907">
    <property type="entry name" value="Znf_RING_CS"/>
</dbReference>
<dbReference type="PROSITE" id="PS50089">
    <property type="entry name" value="ZF_RING_2"/>
    <property type="match status" value="1"/>
</dbReference>
<dbReference type="InterPro" id="IPR013083">
    <property type="entry name" value="Znf_RING/FYVE/PHD"/>
</dbReference>
<dbReference type="Proteomes" id="UP000000689">
    <property type="component" value="Chromosome 5"/>
</dbReference>
<dbReference type="STRING" id="1071378.G0WAU0"/>
<dbReference type="PANTHER" id="PTHR25465">
    <property type="entry name" value="B-BOX DOMAIN CONTAINING"/>
    <property type="match status" value="1"/>
</dbReference>
<dbReference type="GO" id="GO:0000775">
    <property type="term" value="C:chromosome, centromeric region"/>
    <property type="evidence" value="ECO:0007669"/>
    <property type="project" value="EnsemblFungi"/>
</dbReference>
<dbReference type="eggNOG" id="KOG2177">
    <property type="taxonomic scope" value="Eukaryota"/>
</dbReference>
<dbReference type="Gene3D" id="3.30.40.10">
    <property type="entry name" value="Zinc/RING finger domain, C3HC4 (zinc finger)"/>
    <property type="match status" value="1"/>
</dbReference>
<keyword evidence="8" id="KW-1185">Reference proteome</keyword>
<evidence type="ECO:0000313" key="7">
    <source>
        <dbReference type="EMBL" id="CCD24860.1"/>
    </source>
</evidence>
<dbReference type="GO" id="GO:0006511">
    <property type="term" value="P:ubiquitin-dependent protein catabolic process"/>
    <property type="evidence" value="ECO:0007669"/>
    <property type="project" value="EnsemblFungi"/>
</dbReference>
<keyword evidence="2 4" id="KW-0863">Zinc-finger</keyword>
<evidence type="ECO:0000256" key="4">
    <source>
        <dbReference type="PROSITE-ProRule" id="PRU00175"/>
    </source>
</evidence>
<dbReference type="GeneID" id="11498804"/>
<evidence type="ECO:0000259" key="6">
    <source>
        <dbReference type="PROSITE" id="PS50089"/>
    </source>
</evidence>
<dbReference type="InterPro" id="IPR051051">
    <property type="entry name" value="E3_ubiq-ligase_TRIM/RNF"/>
</dbReference>
<reference evidence="7 8" key="1">
    <citation type="journal article" date="2011" name="Proc. Natl. Acad. Sci. U.S.A.">
        <title>Evolutionary erosion of yeast sex chromosomes by mating-type switching accidents.</title>
        <authorList>
            <person name="Gordon J.L."/>
            <person name="Armisen D."/>
            <person name="Proux-Wera E."/>
            <person name="Oheigeartaigh S.S."/>
            <person name="Byrne K.P."/>
            <person name="Wolfe K.H."/>
        </authorList>
    </citation>
    <scope>NUCLEOTIDE SEQUENCE [LARGE SCALE GENOMIC DNA]</scope>
    <source>
        <strain evidence="8">ATCC 10597 / BCRC 20456 / CBS 421 / NBRC 0211 / NRRL Y-12639</strain>
    </source>
</reference>
<dbReference type="PANTHER" id="PTHR25465:SF41">
    <property type="entry name" value="E3 UBIQUITIN-PROTEIN LIGASE RNF135"/>
    <property type="match status" value="1"/>
</dbReference>
<dbReference type="InterPro" id="IPR018957">
    <property type="entry name" value="Znf_C3HC4_RING-type"/>
</dbReference>
<feature type="compositionally biased region" description="Acidic residues" evidence="5">
    <location>
        <begin position="356"/>
        <end position="395"/>
    </location>
</feature>
<feature type="compositionally biased region" description="Acidic residues" evidence="5">
    <location>
        <begin position="296"/>
        <end position="315"/>
    </location>
</feature>
<dbReference type="RefSeq" id="XP_003670103.1">
    <property type="nucleotide sequence ID" value="XM_003670055.1"/>
</dbReference>
<name>G0WAU0_NAUDC</name>
<organism evidence="7 8">
    <name type="scientific">Naumovozyma dairenensis (strain ATCC 10597 / BCRC 20456 / CBS 421 / NBRC 0211 / NRRL Y-12639)</name>
    <name type="common">Saccharomyces dairenensis</name>
    <dbReference type="NCBI Taxonomy" id="1071378"/>
    <lineage>
        <taxon>Eukaryota</taxon>
        <taxon>Fungi</taxon>
        <taxon>Dikarya</taxon>
        <taxon>Ascomycota</taxon>
        <taxon>Saccharomycotina</taxon>
        <taxon>Saccharomycetes</taxon>
        <taxon>Saccharomycetales</taxon>
        <taxon>Saccharomycetaceae</taxon>
        <taxon>Naumovozyma</taxon>
    </lineage>
</organism>
<keyword evidence="3" id="KW-0862">Zinc</keyword>
<keyword evidence="1" id="KW-0479">Metal-binding</keyword>
<feature type="compositionally biased region" description="Acidic residues" evidence="5">
    <location>
        <begin position="237"/>
        <end position="251"/>
    </location>
</feature>
<dbReference type="SUPFAM" id="SSF57850">
    <property type="entry name" value="RING/U-box"/>
    <property type="match status" value="1"/>
</dbReference>
<dbReference type="OrthoDB" id="6105938at2759"/>
<dbReference type="GO" id="GO:0008270">
    <property type="term" value="F:zinc ion binding"/>
    <property type="evidence" value="ECO:0007669"/>
    <property type="project" value="UniProtKB-KW"/>
</dbReference>
<dbReference type="HOGENOM" id="CLU_037664_0_0_1"/>